<dbReference type="SUPFAM" id="SSF53850">
    <property type="entry name" value="Periplasmic binding protein-like II"/>
    <property type="match status" value="1"/>
</dbReference>
<dbReference type="Gene3D" id="3.40.190.10">
    <property type="entry name" value="Periplasmic binding protein-like II"/>
    <property type="match status" value="2"/>
</dbReference>
<reference evidence="6 7" key="1">
    <citation type="submission" date="2018-08" db="EMBL/GenBank/DDBJ databases">
        <title>Actinomadura jelena sp. nov., a novel Actinomycete isolated from soil in Chad.</title>
        <authorList>
            <person name="Shi L."/>
        </authorList>
    </citation>
    <scope>NUCLEOTIDE SEQUENCE [LARGE SCALE GENOMIC DNA]</scope>
    <source>
        <strain evidence="6 7">NEAU-G17</strain>
    </source>
</reference>
<comment type="caution">
    <text evidence="6">The sequence shown here is derived from an EMBL/GenBank/DDBJ whole genome shotgun (WGS) entry which is preliminary data.</text>
</comment>
<dbReference type="SMART" id="SM00062">
    <property type="entry name" value="PBPb"/>
    <property type="match status" value="1"/>
</dbReference>
<evidence type="ECO:0000313" key="6">
    <source>
        <dbReference type="EMBL" id="RFU40823.1"/>
    </source>
</evidence>
<gene>
    <name evidence="6" type="ORF">DZF91_14925</name>
</gene>
<evidence type="ECO:0000256" key="1">
    <source>
        <dbReference type="ARBA" id="ARBA00004418"/>
    </source>
</evidence>
<dbReference type="EMBL" id="QURH01000255">
    <property type="protein sequence ID" value="RFU40823.1"/>
    <property type="molecule type" value="Genomic_DNA"/>
</dbReference>
<accession>A0A372JLA7</accession>
<dbReference type="PANTHER" id="PTHR30024">
    <property type="entry name" value="ALIPHATIC SULFONATES-BINDING PROTEIN-RELATED"/>
    <property type="match status" value="1"/>
</dbReference>
<sequence length="327" mass="34433">MRSLRRLTAVAAGIALAGSSLAACGGDDSSGSSKGLEHGGKITVASLPLVDGAALYIAQSKKLFEAEGLKVTIQPVQQSTAALPALKAGQVDVIAGANYVSFLSANDQGALHLKILNEGATLTSNMMNVIVKANSPIKEPKDLEGKKVAVNIPNNIQSLTLDAILRAKNVDPTKVKYVKVPFPQMSQALDKGDVDAAHMVEPFLSDAQKKNGDRVVVDGGSEPVKDMPISGYVSTQEFVSKNPKTAAAFQRAILKAQAIAAGDRKQVEQVLPGYARIPAQVAPVITLPGYPTSNNETRLQRVVDLMTAAKLLKSKPDIKSLLFTAQS</sequence>
<comment type="similarity">
    <text evidence="2">Belongs to the bacterial solute-binding protein SsuA/TauA family.</text>
</comment>
<evidence type="ECO:0000256" key="3">
    <source>
        <dbReference type="ARBA" id="ARBA00022729"/>
    </source>
</evidence>
<dbReference type="AlphaFoldDB" id="A0A372JLA7"/>
<protein>
    <submittedName>
        <fullName evidence="6">ABC transporter substrate-binding protein</fullName>
    </submittedName>
</protein>
<feature type="signal peptide" evidence="4">
    <location>
        <begin position="1"/>
        <end position="22"/>
    </location>
</feature>
<name>A0A372JLA7_9ACTN</name>
<dbReference type="RefSeq" id="WP_117358073.1">
    <property type="nucleotide sequence ID" value="NZ_QURH01000255.1"/>
</dbReference>
<comment type="subcellular location">
    <subcellularLocation>
        <location evidence="1">Periplasm</location>
    </subcellularLocation>
</comment>
<dbReference type="Proteomes" id="UP000261811">
    <property type="component" value="Unassembled WGS sequence"/>
</dbReference>
<dbReference type="PROSITE" id="PS51257">
    <property type="entry name" value="PROKAR_LIPOPROTEIN"/>
    <property type="match status" value="1"/>
</dbReference>
<organism evidence="6 7">
    <name type="scientific">Actinomadura logoneensis</name>
    <dbReference type="NCBI Taxonomy" id="2293572"/>
    <lineage>
        <taxon>Bacteria</taxon>
        <taxon>Bacillati</taxon>
        <taxon>Actinomycetota</taxon>
        <taxon>Actinomycetes</taxon>
        <taxon>Streptosporangiales</taxon>
        <taxon>Thermomonosporaceae</taxon>
        <taxon>Actinomadura</taxon>
    </lineage>
</organism>
<evidence type="ECO:0000313" key="7">
    <source>
        <dbReference type="Proteomes" id="UP000261811"/>
    </source>
</evidence>
<evidence type="ECO:0000259" key="5">
    <source>
        <dbReference type="SMART" id="SM00062"/>
    </source>
</evidence>
<evidence type="ECO:0000256" key="2">
    <source>
        <dbReference type="ARBA" id="ARBA00010742"/>
    </source>
</evidence>
<keyword evidence="3 4" id="KW-0732">Signal</keyword>
<dbReference type="InterPro" id="IPR001638">
    <property type="entry name" value="Solute-binding_3/MltF_N"/>
</dbReference>
<keyword evidence="7" id="KW-1185">Reference proteome</keyword>
<dbReference type="OrthoDB" id="8892982at2"/>
<dbReference type="Pfam" id="PF09084">
    <property type="entry name" value="NMT1"/>
    <property type="match status" value="1"/>
</dbReference>
<proteinExistence type="inferred from homology"/>
<dbReference type="InterPro" id="IPR015168">
    <property type="entry name" value="SsuA/THI5"/>
</dbReference>
<dbReference type="PANTHER" id="PTHR30024:SF47">
    <property type="entry name" value="TAURINE-BINDING PERIPLASMIC PROTEIN"/>
    <property type="match status" value="1"/>
</dbReference>
<evidence type="ECO:0000256" key="4">
    <source>
        <dbReference type="SAM" id="SignalP"/>
    </source>
</evidence>
<dbReference type="GO" id="GO:0042597">
    <property type="term" value="C:periplasmic space"/>
    <property type="evidence" value="ECO:0007669"/>
    <property type="project" value="UniProtKB-SubCell"/>
</dbReference>
<feature type="domain" description="Solute-binding protein family 3/N-terminal" evidence="5">
    <location>
        <begin position="41"/>
        <end position="263"/>
    </location>
</feature>
<feature type="chain" id="PRO_5016572165" evidence="4">
    <location>
        <begin position="23"/>
        <end position="327"/>
    </location>
</feature>